<dbReference type="InterPro" id="IPR024078">
    <property type="entry name" value="LmbE-like_dom_sf"/>
</dbReference>
<gene>
    <name evidence="1" type="ORF">QEH59_07050</name>
</gene>
<comment type="caution">
    <text evidence="1">The sequence shown here is derived from an EMBL/GenBank/DDBJ whole genome shotgun (WGS) entry which is preliminary data.</text>
</comment>
<dbReference type="InterPro" id="IPR029062">
    <property type="entry name" value="Class_I_gatase-like"/>
</dbReference>
<dbReference type="Gene3D" id="3.40.50.10320">
    <property type="entry name" value="LmbE-like"/>
    <property type="match status" value="1"/>
</dbReference>
<evidence type="ECO:0000313" key="2">
    <source>
        <dbReference type="Proteomes" id="UP001243717"/>
    </source>
</evidence>
<reference evidence="1 2" key="1">
    <citation type="submission" date="2023-04" db="EMBL/GenBank/DDBJ databases">
        <title>A novel bacteria isolated from coastal sediment.</title>
        <authorList>
            <person name="Liu X.-J."/>
            <person name="Du Z.-J."/>
        </authorList>
    </citation>
    <scope>NUCLEOTIDE SEQUENCE [LARGE SCALE GENOMIC DNA]</scope>
    <source>
        <strain evidence="1 2">SDUM461004</strain>
    </source>
</reference>
<dbReference type="RefSeq" id="WP_308984658.1">
    <property type="nucleotide sequence ID" value="NZ_JARXIC010000009.1"/>
</dbReference>
<dbReference type="PANTHER" id="PTHR12993">
    <property type="entry name" value="N-ACETYLGLUCOSAMINYL-PHOSPHATIDYLINOSITOL DE-N-ACETYLASE-RELATED"/>
    <property type="match status" value="1"/>
</dbReference>
<accession>A0ABU1AHC8</accession>
<dbReference type="EC" id="3.5.1.-" evidence="1"/>
<organism evidence="1 2">
    <name type="scientific">Thalassobacterium sedimentorum</name>
    <dbReference type="NCBI Taxonomy" id="3041258"/>
    <lineage>
        <taxon>Bacteria</taxon>
        <taxon>Pseudomonadati</taxon>
        <taxon>Verrucomicrobiota</taxon>
        <taxon>Opitutia</taxon>
        <taxon>Puniceicoccales</taxon>
        <taxon>Coraliomargaritaceae</taxon>
        <taxon>Thalassobacterium</taxon>
    </lineage>
</organism>
<sequence length="817" mass="89149">MLSQFVAAVPRPIEPLASGDLQLSLQKLATLGSVLYVAAHPDDENTKLIAYLANGERVDTTYLSLTRGDGGQNLIGGDLGEKLGLIRTQELLAARRVDGGQQRFSRAIDFGYSKTPEETLAIWDKNAALADTVWAIRSLRPDVIITRFSLEAGYTHGHHTASALLAKEAFTAAADPTRFPEHLEFVEPWAAKRLLWNTSKWFYQRRGIEFETKGIFSVETSGYNQLLGKAYSEIAAHSRSCHMSQGFGATPVLGESQEYFKTLAGTDPDGSLFSDIDITWGRVPNSGKVATAIQQAIADFDPLNPERVVPHLIEAHRELSALPASFWQAKKLQDLERVLAACLALDVESIATQASAVPGAVVSLKLNAIQRGSLSVSIAFAASEAGLATATSYDLVSNQLLTTSENIRIAEDAPISQPYWLRAAADKGSYTVDEISQIGDPENAPALPMYLQVTVAGESITFTIPTTYNFNDPIHGESKLPFTVTPPVMVNLEESTHILGQSEPRDFSARVIARSEIPAGTLHFEVSQGWRVEPASISFSAEAGEELLLSAQLIPPTEAGETILRASVEVDGRSYTRGYEALDYQHIPQQTLFPVAEARAVLLDVKTAGHRIGYIPGAGDTIPEALQRIGYTVDTLVEADMNHATLSDYDAIVFGIRALNTNDRVGFYMPALFEYAKQGGVVVLQYNTNRGLKTMDYAPYPFTITRDRVTDETAEMRFLAPKHPVMHFPNTITAADFDGWVQERGLYFADDWDAAYTPIFSANDAGESPLDGGLLIAQTGEGYFVYSGLSWFRQFPAGVPGAYRLFANLMSLGQVSE</sequence>
<dbReference type="PANTHER" id="PTHR12993:SF11">
    <property type="entry name" value="N-ACETYLGLUCOSAMINYL-PHOSPHATIDYLINOSITOL DE-N-ACETYLASE"/>
    <property type="match status" value="1"/>
</dbReference>
<dbReference type="GO" id="GO:0016787">
    <property type="term" value="F:hydrolase activity"/>
    <property type="evidence" value="ECO:0007669"/>
    <property type="project" value="UniProtKB-KW"/>
</dbReference>
<protein>
    <submittedName>
        <fullName evidence="1">PIG-L family deacetylase</fullName>
        <ecNumber evidence="1">3.5.1.-</ecNumber>
    </submittedName>
</protein>
<dbReference type="SUPFAM" id="SSF52317">
    <property type="entry name" value="Class I glutamine amidotransferase-like"/>
    <property type="match status" value="1"/>
</dbReference>
<dbReference type="Proteomes" id="UP001243717">
    <property type="component" value="Unassembled WGS sequence"/>
</dbReference>
<proteinExistence type="predicted"/>
<name>A0ABU1AHC8_9BACT</name>
<dbReference type="InterPro" id="IPR003737">
    <property type="entry name" value="GlcNAc_PI_deacetylase-related"/>
</dbReference>
<keyword evidence="2" id="KW-1185">Reference proteome</keyword>
<dbReference type="EMBL" id="JARXIC010000009">
    <property type="protein sequence ID" value="MDQ8194175.1"/>
    <property type="molecule type" value="Genomic_DNA"/>
</dbReference>
<keyword evidence="1" id="KW-0378">Hydrolase</keyword>
<evidence type="ECO:0000313" key="1">
    <source>
        <dbReference type="EMBL" id="MDQ8194175.1"/>
    </source>
</evidence>
<dbReference type="SUPFAM" id="SSF102588">
    <property type="entry name" value="LmbE-like"/>
    <property type="match status" value="1"/>
</dbReference>
<dbReference type="Pfam" id="PF02585">
    <property type="entry name" value="PIG-L"/>
    <property type="match status" value="1"/>
</dbReference>